<protein>
    <submittedName>
        <fullName evidence="2">Haloacid dehalogenase-like hydrolase</fullName>
    </submittedName>
</protein>
<dbReference type="SUPFAM" id="SSF51366">
    <property type="entry name" value="Ribulose-phoshate binding barrel"/>
    <property type="match status" value="1"/>
</dbReference>
<dbReference type="Proteomes" id="UP000316425">
    <property type="component" value="Unassembled WGS sequence"/>
</dbReference>
<proteinExistence type="predicted"/>
<dbReference type="RefSeq" id="WP_144089663.1">
    <property type="nucleotide sequence ID" value="NZ_VMHE01000039.1"/>
</dbReference>
<comment type="caution">
    <text evidence="2">The sequence shown here is derived from an EMBL/GenBank/DDBJ whole genome shotgun (WGS) entry which is preliminary data.</text>
</comment>
<dbReference type="InterPro" id="IPR011060">
    <property type="entry name" value="RibuloseP-bd_barrel"/>
</dbReference>
<evidence type="ECO:0000259" key="1">
    <source>
        <dbReference type="Pfam" id="PF25509"/>
    </source>
</evidence>
<sequence length="304" mass="32921">MKRLISCTTSEMQQLSGKDLKASIQASEGRVVLSEVIGTSQPMYPEVTNAEMATAFGADLILMNIFDVFQPTVNGVTENADNIVDEIKRLTGRPVGINLEPIDPHAKQLEDLSDLPIGRTAAEESLKKAYELGVDFVCFTGNPQTGVTNPEIESAIKRAREIFQEDVMIIAGKMHGAGVAGEKGGEIITDEWIEKFIQAGADVLLMPSPGTVPGITVEHASHWAKVAHKKGALVMTTIGTSQEGADQATIRQIALQNKMVGADIHHLGDAGYTGLSIPENIMDYSIVIRGKRHTYIRMARSINR</sequence>
<dbReference type="OrthoDB" id="5581965at2"/>
<accession>A0A556P6L9</accession>
<organism evidence="2 3">
    <name type="scientific">Allobacillus salarius</name>
    <dbReference type="NCBI Taxonomy" id="1955272"/>
    <lineage>
        <taxon>Bacteria</taxon>
        <taxon>Bacillati</taxon>
        <taxon>Bacillota</taxon>
        <taxon>Bacilli</taxon>
        <taxon>Bacillales</taxon>
        <taxon>Bacillaceae</taxon>
        <taxon>Allobacillus</taxon>
    </lineage>
</organism>
<keyword evidence="2" id="KW-0378">Hydrolase</keyword>
<feature type="domain" description="DUF7916" evidence="1">
    <location>
        <begin position="5"/>
        <end position="304"/>
    </location>
</feature>
<dbReference type="Pfam" id="PF25509">
    <property type="entry name" value="DUF7916"/>
    <property type="match status" value="1"/>
</dbReference>
<dbReference type="EMBL" id="VMHE01000039">
    <property type="protein sequence ID" value="TSJ60024.1"/>
    <property type="molecule type" value="Genomic_DNA"/>
</dbReference>
<dbReference type="InterPro" id="IPR057238">
    <property type="entry name" value="DUF7916"/>
</dbReference>
<dbReference type="GO" id="GO:0016787">
    <property type="term" value="F:hydrolase activity"/>
    <property type="evidence" value="ECO:0007669"/>
    <property type="project" value="UniProtKB-KW"/>
</dbReference>
<gene>
    <name evidence="2" type="ORF">FPQ13_12520</name>
</gene>
<evidence type="ECO:0000313" key="2">
    <source>
        <dbReference type="EMBL" id="TSJ60024.1"/>
    </source>
</evidence>
<dbReference type="AlphaFoldDB" id="A0A556P6L9"/>
<evidence type="ECO:0000313" key="3">
    <source>
        <dbReference type="Proteomes" id="UP000316425"/>
    </source>
</evidence>
<keyword evidence="3" id="KW-1185">Reference proteome</keyword>
<name>A0A556P6L9_9BACI</name>
<reference evidence="2 3" key="1">
    <citation type="submission" date="2019-07" db="EMBL/GenBank/DDBJ databases">
        <title>Allobacillus sp. nov. SKP isolated from shrimp paste of Euphausiacea.</title>
        <authorList>
            <person name="Kanchanasin P."/>
            <person name="Tanasupawat S."/>
            <person name="Shi W."/>
            <person name="Wu L."/>
            <person name="Ma J."/>
        </authorList>
    </citation>
    <scope>NUCLEOTIDE SEQUENCE [LARGE SCALE GENOMIC DNA]</scope>
    <source>
        <strain evidence="2 3">SKP4-8</strain>
    </source>
</reference>